<evidence type="ECO:0000313" key="10">
    <source>
        <dbReference type="EMBL" id="MDF3837223.1"/>
    </source>
</evidence>
<organism evidence="10 11">
    <name type="scientific">Cupriavidus basilensis</name>
    <dbReference type="NCBI Taxonomy" id="68895"/>
    <lineage>
        <taxon>Bacteria</taxon>
        <taxon>Pseudomonadati</taxon>
        <taxon>Pseudomonadota</taxon>
        <taxon>Betaproteobacteria</taxon>
        <taxon>Burkholderiales</taxon>
        <taxon>Burkholderiaceae</taxon>
        <taxon>Cupriavidus</taxon>
    </lineage>
</organism>
<keyword evidence="7 10" id="KW-0012">Acyltransferase</keyword>
<dbReference type="InterPro" id="IPR050500">
    <property type="entry name" value="Phos_Acetyltrans/Butyryltrans"/>
</dbReference>
<evidence type="ECO:0000256" key="1">
    <source>
        <dbReference type="ARBA" id="ARBA00000705"/>
    </source>
</evidence>
<keyword evidence="6 10" id="KW-0808">Transferase</keyword>
<dbReference type="GO" id="GO:0008959">
    <property type="term" value="F:phosphate acetyltransferase activity"/>
    <property type="evidence" value="ECO:0007669"/>
    <property type="project" value="UniProtKB-EC"/>
</dbReference>
<dbReference type="Pfam" id="PF01515">
    <property type="entry name" value="PTA_PTB"/>
    <property type="match status" value="1"/>
</dbReference>
<name>A0ABT6AXY4_9BURK</name>
<dbReference type="EMBL" id="JARJLM010000489">
    <property type="protein sequence ID" value="MDF3837223.1"/>
    <property type="molecule type" value="Genomic_DNA"/>
</dbReference>
<dbReference type="InterPro" id="IPR012147">
    <property type="entry name" value="P_Ac_Bu_trans"/>
</dbReference>
<evidence type="ECO:0000256" key="5">
    <source>
        <dbReference type="ARBA" id="ARBA00021528"/>
    </source>
</evidence>
<comment type="caution">
    <text evidence="10">The sequence shown here is derived from an EMBL/GenBank/DDBJ whole genome shotgun (WGS) entry which is preliminary data.</text>
</comment>
<reference evidence="10 11" key="1">
    <citation type="submission" date="2023-03" db="EMBL/GenBank/DDBJ databases">
        <title>Draft assemblies of triclosan tolerant bacteria isolated from returned activated sludge.</title>
        <authorList>
            <person name="Van Hamelsveld S."/>
        </authorList>
    </citation>
    <scope>NUCLEOTIDE SEQUENCE [LARGE SCALE GENOMIC DNA]</scope>
    <source>
        <strain evidence="10 11">GW210010_S58</strain>
    </source>
</reference>
<dbReference type="Gene3D" id="3.40.50.10750">
    <property type="entry name" value="Isocitrate/Isopropylmalate dehydrogenase-like"/>
    <property type="match status" value="1"/>
</dbReference>
<feature type="domain" description="Phosphate acetyl/butaryl transferase" evidence="9">
    <location>
        <begin position="4"/>
        <end position="326"/>
    </location>
</feature>
<comment type="similarity">
    <text evidence="3">Belongs to the phosphate acetyltransferase and butyryltransferase family.</text>
</comment>
<dbReference type="NCBIfam" id="TIGR00651">
    <property type="entry name" value="pta"/>
    <property type="match status" value="1"/>
</dbReference>
<protein>
    <recommendedName>
        <fullName evidence="5">Phosphate acetyltransferase</fullName>
        <ecNumber evidence="4">2.3.1.8</ecNumber>
    </recommendedName>
    <alternativeName>
        <fullName evidence="8">Phosphotransacetylase</fullName>
    </alternativeName>
</protein>
<dbReference type="EC" id="2.3.1.8" evidence="4"/>
<evidence type="ECO:0000256" key="8">
    <source>
        <dbReference type="ARBA" id="ARBA00031108"/>
    </source>
</evidence>
<dbReference type="InterPro" id="IPR042112">
    <property type="entry name" value="P_AcTrfase_dom2"/>
</dbReference>
<comment type="catalytic activity">
    <reaction evidence="1">
        <text>acetyl-CoA + phosphate = acetyl phosphate + CoA</text>
        <dbReference type="Rhea" id="RHEA:19521"/>
        <dbReference type="ChEBI" id="CHEBI:22191"/>
        <dbReference type="ChEBI" id="CHEBI:43474"/>
        <dbReference type="ChEBI" id="CHEBI:57287"/>
        <dbReference type="ChEBI" id="CHEBI:57288"/>
        <dbReference type="EC" id="2.3.1.8"/>
    </reaction>
</comment>
<evidence type="ECO:0000256" key="4">
    <source>
        <dbReference type="ARBA" id="ARBA00012707"/>
    </source>
</evidence>
<dbReference type="SUPFAM" id="SSF53659">
    <property type="entry name" value="Isocitrate/Isopropylmalate dehydrogenase-like"/>
    <property type="match status" value="1"/>
</dbReference>
<accession>A0ABT6AXY4</accession>
<dbReference type="InterPro" id="IPR042113">
    <property type="entry name" value="P_AcTrfase_dom1"/>
</dbReference>
<dbReference type="Proteomes" id="UP001216674">
    <property type="component" value="Unassembled WGS sequence"/>
</dbReference>
<keyword evidence="11" id="KW-1185">Reference proteome</keyword>
<evidence type="ECO:0000313" key="11">
    <source>
        <dbReference type="Proteomes" id="UP001216674"/>
    </source>
</evidence>
<evidence type="ECO:0000256" key="2">
    <source>
        <dbReference type="ARBA" id="ARBA00004989"/>
    </source>
</evidence>
<dbReference type="InterPro" id="IPR002505">
    <property type="entry name" value="PTA_PTB"/>
</dbReference>
<proteinExistence type="inferred from homology"/>
<dbReference type="Gene3D" id="3.40.50.10950">
    <property type="match status" value="1"/>
</dbReference>
<dbReference type="PIRSF" id="PIRSF000428">
    <property type="entry name" value="P_Ac_trans"/>
    <property type="match status" value="1"/>
</dbReference>
<evidence type="ECO:0000256" key="6">
    <source>
        <dbReference type="ARBA" id="ARBA00022679"/>
    </source>
</evidence>
<dbReference type="PANTHER" id="PTHR43356">
    <property type="entry name" value="PHOSPHATE ACETYLTRANSFERASE"/>
    <property type="match status" value="1"/>
</dbReference>
<comment type="pathway">
    <text evidence="2">Metabolic intermediate biosynthesis; acetyl-CoA biosynthesis; acetyl-CoA from acetate: step 2/2.</text>
</comment>
<evidence type="ECO:0000259" key="9">
    <source>
        <dbReference type="Pfam" id="PF01515"/>
    </source>
</evidence>
<dbReference type="RefSeq" id="WP_276267494.1">
    <property type="nucleotide sequence ID" value="NZ_JARJLM010000489.1"/>
</dbReference>
<dbReference type="InterPro" id="IPR004614">
    <property type="entry name" value="P_AcTrfase"/>
</dbReference>
<dbReference type="PANTHER" id="PTHR43356:SF3">
    <property type="entry name" value="PHOSPHATE ACETYLTRANSFERASE"/>
    <property type="match status" value="1"/>
</dbReference>
<dbReference type="NCBIfam" id="NF007233">
    <property type="entry name" value="PRK09653.1"/>
    <property type="match status" value="1"/>
</dbReference>
<evidence type="ECO:0000256" key="3">
    <source>
        <dbReference type="ARBA" id="ARBA00005656"/>
    </source>
</evidence>
<evidence type="ECO:0000256" key="7">
    <source>
        <dbReference type="ARBA" id="ARBA00023315"/>
    </source>
</evidence>
<gene>
    <name evidence="10" type="primary">pta</name>
    <name evidence="10" type="ORF">P3W85_30340</name>
</gene>
<sequence>MKAINRIIERARAAPRRIVLCEAEDPRILQAAQRATREGIARIVLVGDAARIRQAAAGENIDLAGMDVLDPATSALTPSLAQKLFALRARKGMTLEDAKREVLKPLAFANLMVCLGHADGSVAGAVHTTADVVRTAIQVIGIHPAFKLVSSFFLMMLCEPFHALKGGLIFSDCGLVVDPDAGELAEIAMAAADSAQNLLMDTPRVAMLSFSTSGSARHAAVDKVVEATRRVRQQRPALAIDGDVQLDAAIVAEIAMKKIEHSRVEGRANVLVFPSLEAGNIGYKLAERVGGAKAIGPLLQGLQKPANDLSRGCSADDVYYVIAVTAVQAQAATAGPDQAATPEAAHLP</sequence>